<dbReference type="InterPro" id="IPR001179">
    <property type="entry name" value="PPIase_FKBP_dom"/>
</dbReference>
<sequence>MAEVKSGDVVRIHYTGKLTDGTEFDSSDGREPLEFEVGSGQIIPGLDNHVTGMSVGDKSTVTIPAEEAYGPRDQNQVQALPRTQIPDTIELSVGTRLQASTPDGQPVGLTVVELTDDTVTVDANHPLAGQDLVFDVEVVEIVGA</sequence>
<dbReference type="RefSeq" id="WP_156712057.1">
    <property type="nucleotide sequence ID" value="NZ_WPHG01000002.1"/>
</dbReference>
<evidence type="ECO:0000256" key="7">
    <source>
        <dbReference type="ARBA" id="ARBA00023235"/>
    </source>
</evidence>
<accession>A0A844QCR9</accession>
<dbReference type="SUPFAM" id="SSF54534">
    <property type="entry name" value="FKBP-like"/>
    <property type="match status" value="1"/>
</dbReference>
<comment type="subcellular location">
    <subcellularLocation>
        <location evidence="2">Cytoplasm</location>
    </subcellularLocation>
</comment>
<gene>
    <name evidence="12" type="ORF">GN330_07345</name>
</gene>
<keyword evidence="4" id="KW-0963">Cytoplasm</keyword>
<organism evidence="12 13">
    <name type="scientific">Nitratireductor arenosus</name>
    <dbReference type="NCBI Taxonomy" id="2682096"/>
    <lineage>
        <taxon>Bacteria</taxon>
        <taxon>Pseudomonadati</taxon>
        <taxon>Pseudomonadota</taxon>
        <taxon>Alphaproteobacteria</taxon>
        <taxon>Hyphomicrobiales</taxon>
        <taxon>Phyllobacteriaceae</taxon>
        <taxon>Nitratireductor</taxon>
    </lineage>
</organism>
<dbReference type="GO" id="GO:0003755">
    <property type="term" value="F:peptidyl-prolyl cis-trans isomerase activity"/>
    <property type="evidence" value="ECO:0007669"/>
    <property type="project" value="UniProtKB-UniRule"/>
</dbReference>
<evidence type="ECO:0000259" key="11">
    <source>
        <dbReference type="PROSITE" id="PS50059"/>
    </source>
</evidence>
<evidence type="ECO:0000256" key="2">
    <source>
        <dbReference type="ARBA" id="ARBA00004496"/>
    </source>
</evidence>
<comment type="similarity">
    <text evidence="3 10">Belongs to the FKBP-type PPIase family.</text>
</comment>
<dbReference type="AlphaFoldDB" id="A0A844QCR9"/>
<evidence type="ECO:0000256" key="10">
    <source>
        <dbReference type="RuleBase" id="RU003915"/>
    </source>
</evidence>
<evidence type="ECO:0000256" key="3">
    <source>
        <dbReference type="ARBA" id="ARBA00006577"/>
    </source>
</evidence>
<proteinExistence type="inferred from homology"/>
<dbReference type="PANTHER" id="PTHR47861">
    <property type="entry name" value="FKBP-TYPE PEPTIDYL-PROLYL CIS-TRANS ISOMERASE SLYD"/>
    <property type="match status" value="1"/>
</dbReference>
<comment type="caution">
    <text evidence="12">The sequence shown here is derived from an EMBL/GenBank/DDBJ whole genome shotgun (WGS) entry which is preliminary data.</text>
</comment>
<comment type="function">
    <text evidence="8">Also involved in hydrogenase metallocenter assembly, probably by participating in the nickel insertion step. This function in hydrogenase biosynthesis requires chaperone activity and the presence of the metal-binding domain, but not PPIase activity.</text>
</comment>
<dbReference type="EC" id="5.2.1.8" evidence="10"/>
<dbReference type="GO" id="GO:0042026">
    <property type="term" value="P:protein refolding"/>
    <property type="evidence" value="ECO:0007669"/>
    <property type="project" value="UniProtKB-ARBA"/>
</dbReference>
<evidence type="ECO:0000256" key="8">
    <source>
        <dbReference type="ARBA" id="ARBA00037071"/>
    </source>
</evidence>
<dbReference type="Proteomes" id="UP000463224">
    <property type="component" value="Unassembled WGS sequence"/>
</dbReference>
<protein>
    <recommendedName>
        <fullName evidence="10">Peptidyl-prolyl cis-trans isomerase</fullName>
        <ecNumber evidence="10">5.2.1.8</ecNumber>
    </recommendedName>
</protein>
<dbReference type="Pfam" id="PF00254">
    <property type="entry name" value="FKBP_C"/>
    <property type="match status" value="1"/>
</dbReference>
<evidence type="ECO:0000256" key="9">
    <source>
        <dbReference type="PROSITE-ProRule" id="PRU00277"/>
    </source>
</evidence>
<dbReference type="Gene3D" id="3.10.50.40">
    <property type="match status" value="1"/>
</dbReference>
<keyword evidence="13" id="KW-1185">Reference proteome</keyword>
<dbReference type="InterPro" id="IPR046357">
    <property type="entry name" value="PPIase_dom_sf"/>
</dbReference>
<feature type="domain" description="PPIase FKBP-type" evidence="11">
    <location>
        <begin position="7"/>
        <end position="101"/>
    </location>
</feature>
<reference evidence="12 13" key="1">
    <citation type="submission" date="2019-12" db="EMBL/GenBank/DDBJ databases">
        <title>Nitratireductor arenosus sp. nov., Isolated from sea sand, Jeju island, South Korea.</title>
        <authorList>
            <person name="Kim W."/>
        </authorList>
    </citation>
    <scope>NUCLEOTIDE SEQUENCE [LARGE SCALE GENOMIC DNA]</scope>
    <source>
        <strain evidence="12 13">CAU 1489</strain>
    </source>
</reference>
<evidence type="ECO:0000256" key="6">
    <source>
        <dbReference type="ARBA" id="ARBA00023186"/>
    </source>
</evidence>
<evidence type="ECO:0000256" key="4">
    <source>
        <dbReference type="ARBA" id="ARBA00022490"/>
    </source>
</evidence>
<dbReference type="EMBL" id="WPHG01000002">
    <property type="protein sequence ID" value="MVA97062.1"/>
    <property type="molecule type" value="Genomic_DNA"/>
</dbReference>
<comment type="catalytic activity">
    <reaction evidence="1 9 10">
        <text>[protein]-peptidylproline (omega=180) = [protein]-peptidylproline (omega=0)</text>
        <dbReference type="Rhea" id="RHEA:16237"/>
        <dbReference type="Rhea" id="RHEA-COMP:10747"/>
        <dbReference type="Rhea" id="RHEA-COMP:10748"/>
        <dbReference type="ChEBI" id="CHEBI:83833"/>
        <dbReference type="ChEBI" id="CHEBI:83834"/>
        <dbReference type="EC" id="5.2.1.8"/>
    </reaction>
</comment>
<evidence type="ECO:0000256" key="5">
    <source>
        <dbReference type="ARBA" id="ARBA00023110"/>
    </source>
</evidence>
<keyword evidence="5 9" id="KW-0697">Rotamase</keyword>
<keyword evidence="7 9" id="KW-0413">Isomerase</keyword>
<evidence type="ECO:0000313" key="13">
    <source>
        <dbReference type="Proteomes" id="UP000463224"/>
    </source>
</evidence>
<dbReference type="PROSITE" id="PS50059">
    <property type="entry name" value="FKBP_PPIASE"/>
    <property type="match status" value="1"/>
</dbReference>
<dbReference type="PANTHER" id="PTHR47861:SF3">
    <property type="entry name" value="FKBP-TYPE PEPTIDYL-PROLYL CIS-TRANS ISOMERASE SLYD"/>
    <property type="match status" value="1"/>
</dbReference>
<dbReference type="GO" id="GO:0005737">
    <property type="term" value="C:cytoplasm"/>
    <property type="evidence" value="ECO:0007669"/>
    <property type="project" value="UniProtKB-SubCell"/>
</dbReference>
<evidence type="ECO:0000256" key="1">
    <source>
        <dbReference type="ARBA" id="ARBA00000971"/>
    </source>
</evidence>
<name>A0A844QCR9_9HYPH</name>
<evidence type="ECO:0000313" key="12">
    <source>
        <dbReference type="EMBL" id="MVA97062.1"/>
    </source>
</evidence>
<keyword evidence="6" id="KW-0143">Chaperone</keyword>